<evidence type="ECO:0000256" key="3">
    <source>
        <dbReference type="ARBA" id="ARBA00022553"/>
    </source>
</evidence>
<dbReference type="GO" id="GO:0000156">
    <property type="term" value="F:phosphorelay response regulator activity"/>
    <property type="evidence" value="ECO:0007669"/>
    <property type="project" value="TreeGrafter"/>
</dbReference>
<keyword evidence="6 9" id="KW-0238">DNA-binding</keyword>
<name>A0A2U3B7H0_9VIBR</name>
<dbReference type="SMART" id="SM00448">
    <property type="entry name" value="REC"/>
    <property type="match status" value="1"/>
</dbReference>
<keyword evidence="2 9" id="KW-0963">Cytoplasm</keyword>
<gene>
    <name evidence="12" type="primary">dpiA</name>
    <name evidence="12" type="synonym">citB</name>
    <name evidence="12" type="ORF">DI392_14795</name>
</gene>
<dbReference type="PIRSF" id="PIRSF006171">
    <property type="entry name" value="RR_citrat_malat"/>
    <property type="match status" value="1"/>
</dbReference>
<protein>
    <recommendedName>
        <fullName evidence="9">Transcriptional regulatory protein</fullName>
    </recommendedName>
</protein>
<dbReference type="SUPFAM" id="SSF52172">
    <property type="entry name" value="CheY-like"/>
    <property type="match status" value="1"/>
</dbReference>
<dbReference type="InterPro" id="IPR024187">
    <property type="entry name" value="Sig_transdc_resp-reg_cit/mal"/>
</dbReference>
<dbReference type="Pfam" id="PF00072">
    <property type="entry name" value="Response_reg"/>
    <property type="match status" value="1"/>
</dbReference>
<dbReference type="Proteomes" id="UP000245362">
    <property type="component" value="Unassembled WGS sequence"/>
</dbReference>
<feature type="modified residue" description="4-aspartylphosphate" evidence="10">
    <location>
        <position position="56"/>
    </location>
</feature>
<comment type="subcellular location">
    <subcellularLocation>
        <location evidence="1 9">Cytoplasm</location>
    </subcellularLocation>
</comment>
<dbReference type="InterPro" id="IPR011006">
    <property type="entry name" value="CheY-like_superfamily"/>
</dbReference>
<keyword evidence="3 10" id="KW-0597">Phosphoprotein</keyword>
<dbReference type="Pfam" id="PF20714">
    <property type="entry name" value="HTH_64"/>
    <property type="match status" value="1"/>
</dbReference>
<evidence type="ECO:0000313" key="12">
    <source>
        <dbReference type="EMBL" id="PWI32674.1"/>
    </source>
</evidence>
<dbReference type="GO" id="GO:0005737">
    <property type="term" value="C:cytoplasm"/>
    <property type="evidence" value="ECO:0007669"/>
    <property type="project" value="UniProtKB-SubCell"/>
</dbReference>
<keyword evidence="13" id="KW-1185">Reference proteome</keyword>
<evidence type="ECO:0000256" key="10">
    <source>
        <dbReference type="PROSITE-ProRule" id="PRU00169"/>
    </source>
</evidence>
<evidence type="ECO:0000256" key="2">
    <source>
        <dbReference type="ARBA" id="ARBA00022490"/>
    </source>
</evidence>
<keyword evidence="5 9" id="KW-0805">Transcription regulation</keyword>
<dbReference type="GO" id="GO:0003700">
    <property type="term" value="F:DNA-binding transcription factor activity"/>
    <property type="evidence" value="ECO:0007669"/>
    <property type="project" value="InterPro"/>
</dbReference>
<reference evidence="12 13" key="1">
    <citation type="submission" date="2018-05" db="EMBL/GenBank/DDBJ databases">
        <title>Vibrio limimaris sp. nov., isolated from marine sediment.</title>
        <authorList>
            <person name="Li C.-M."/>
        </authorList>
    </citation>
    <scope>NUCLEOTIDE SEQUENCE [LARGE SCALE GENOMIC DNA]</scope>
    <source>
        <strain evidence="12 13">E4404</strain>
    </source>
</reference>
<keyword evidence="7 9" id="KW-0010">Activator</keyword>
<proteinExistence type="predicted"/>
<evidence type="ECO:0000256" key="4">
    <source>
        <dbReference type="ARBA" id="ARBA00023012"/>
    </source>
</evidence>
<dbReference type="InterPro" id="IPR048714">
    <property type="entry name" value="DpiA-like_HTH"/>
</dbReference>
<dbReference type="InterPro" id="IPR001789">
    <property type="entry name" value="Sig_transdc_resp-reg_receiver"/>
</dbReference>
<organism evidence="12 13">
    <name type="scientific">Vibrio albus</name>
    <dbReference type="NCBI Taxonomy" id="2200953"/>
    <lineage>
        <taxon>Bacteria</taxon>
        <taxon>Pseudomonadati</taxon>
        <taxon>Pseudomonadota</taxon>
        <taxon>Gammaproteobacteria</taxon>
        <taxon>Vibrionales</taxon>
        <taxon>Vibrionaceae</taxon>
        <taxon>Vibrio</taxon>
    </lineage>
</organism>
<dbReference type="AlphaFoldDB" id="A0A2U3B7H0"/>
<dbReference type="GO" id="GO:0003677">
    <property type="term" value="F:DNA binding"/>
    <property type="evidence" value="ECO:0007669"/>
    <property type="project" value="UniProtKB-KW"/>
</dbReference>
<dbReference type="PROSITE" id="PS50110">
    <property type="entry name" value="RESPONSE_REGULATORY"/>
    <property type="match status" value="1"/>
</dbReference>
<feature type="domain" description="Response regulatory" evidence="11">
    <location>
        <begin position="5"/>
        <end position="121"/>
    </location>
</feature>
<evidence type="ECO:0000259" key="11">
    <source>
        <dbReference type="PROSITE" id="PS50110"/>
    </source>
</evidence>
<evidence type="ECO:0000256" key="1">
    <source>
        <dbReference type="ARBA" id="ARBA00004496"/>
    </source>
</evidence>
<sequence length="237" mass="26537">MFKIPVLIVEDIKEMSGLLSEHISGLYPYQVVGIAPTIADARMMINHLKPSLILLDNFLPDGLGLDLIKSLRAKDNPVDVIFVTAANDSETAVTAVRYGAFDYLLKPFSLEQINNSLERYFEFNRSVFIEKDENINQSFVKRIYNTHLTPDNAMTHPKGIDAITLQKVVAAFGEGETYTAAQISDKTAISRTTARRYLEYATTTGQLKADIEYGKVGRPLRIFSRAHNKSPAVNEHK</sequence>
<dbReference type="InterPro" id="IPR051271">
    <property type="entry name" value="2C-system_Tx_regulators"/>
</dbReference>
<keyword evidence="4 9" id="KW-0902">Two-component regulatory system</keyword>
<dbReference type="Gene3D" id="3.40.50.2300">
    <property type="match status" value="1"/>
</dbReference>
<dbReference type="EMBL" id="QFWT01000008">
    <property type="protein sequence ID" value="PWI32674.1"/>
    <property type="molecule type" value="Genomic_DNA"/>
</dbReference>
<evidence type="ECO:0000256" key="8">
    <source>
        <dbReference type="ARBA" id="ARBA00023163"/>
    </source>
</evidence>
<dbReference type="PANTHER" id="PTHR45526:SF1">
    <property type="entry name" value="TRANSCRIPTIONAL REGULATORY PROTEIN DCUR-RELATED"/>
    <property type="match status" value="1"/>
</dbReference>
<dbReference type="OrthoDB" id="9802426at2"/>
<evidence type="ECO:0000256" key="7">
    <source>
        <dbReference type="ARBA" id="ARBA00023159"/>
    </source>
</evidence>
<comment type="caution">
    <text evidence="12">The sequence shown here is derived from an EMBL/GenBank/DDBJ whole genome shotgun (WGS) entry which is preliminary data.</text>
</comment>
<evidence type="ECO:0000256" key="9">
    <source>
        <dbReference type="PIRNR" id="PIRNR006171"/>
    </source>
</evidence>
<keyword evidence="8 9" id="KW-0804">Transcription</keyword>
<accession>A0A2U3B7H0</accession>
<dbReference type="RefSeq" id="WP_109320460.1">
    <property type="nucleotide sequence ID" value="NZ_QFWT01000008.1"/>
</dbReference>
<evidence type="ECO:0000256" key="5">
    <source>
        <dbReference type="ARBA" id="ARBA00023015"/>
    </source>
</evidence>
<evidence type="ECO:0000313" key="13">
    <source>
        <dbReference type="Proteomes" id="UP000245362"/>
    </source>
</evidence>
<evidence type="ECO:0000256" key="6">
    <source>
        <dbReference type="ARBA" id="ARBA00023125"/>
    </source>
</evidence>
<dbReference type="PANTHER" id="PTHR45526">
    <property type="entry name" value="TRANSCRIPTIONAL REGULATORY PROTEIN DPIA"/>
    <property type="match status" value="1"/>
</dbReference>